<evidence type="ECO:0000256" key="2">
    <source>
        <dbReference type="SAM" id="MobiDB-lite"/>
    </source>
</evidence>
<gene>
    <name evidence="4" type="ORF">QBC42DRAFT_29097</name>
</gene>
<dbReference type="Proteomes" id="UP001321749">
    <property type="component" value="Unassembled WGS sequence"/>
</dbReference>
<feature type="compositionally biased region" description="Basic and acidic residues" evidence="2">
    <location>
        <begin position="72"/>
        <end position="85"/>
    </location>
</feature>
<feature type="domain" description="Zn(2)-C6 fungal-type" evidence="3">
    <location>
        <begin position="14"/>
        <end position="43"/>
    </location>
</feature>
<accession>A0AAV9HZH4</accession>
<comment type="caution">
    <text evidence="4">The sequence shown here is derived from an EMBL/GenBank/DDBJ whole genome shotgun (WGS) entry which is preliminary data.</text>
</comment>
<keyword evidence="5" id="KW-1185">Reference proteome</keyword>
<reference evidence="4" key="2">
    <citation type="submission" date="2023-06" db="EMBL/GenBank/DDBJ databases">
        <authorList>
            <consortium name="Lawrence Berkeley National Laboratory"/>
            <person name="Mondo S.J."/>
            <person name="Hensen N."/>
            <person name="Bonometti L."/>
            <person name="Westerberg I."/>
            <person name="Brannstrom I.O."/>
            <person name="Guillou S."/>
            <person name="Cros-Aarteil S."/>
            <person name="Calhoun S."/>
            <person name="Haridas S."/>
            <person name="Kuo A."/>
            <person name="Pangilinan J."/>
            <person name="Riley R."/>
            <person name="Labutti K."/>
            <person name="Andreopoulos B."/>
            <person name="Lipzen A."/>
            <person name="Chen C."/>
            <person name="Yanf M."/>
            <person name="Daum C."/>
            <person name="Ng V."/>
            <person name="Clum A."/>
            <person name="Steindorff A."/>
            <person name="Ohm R."/>
            <person name="Martin F."/>
            <person name="Silar P."/>
            <person name="Natvig D."/>
            <person name="Lalanne C."/>
            <person name="Gautier V."/>
            <person name="Ament-Velasquez S.L."/>
            <person name="Kruys A."/>
            <person name="Hutchinson M.I."/>
            <person name="Powell A.J."/>
            <person name="Barry K."/>
            <person name="Miller A.N."/>
            <person name="Grigoriev I.V."/>
            <person name="Debuchy R."/>
            <person name="Gladieux P."/>
            <person name="Thoren M.H."/>
            <person name="Johannesson H."/>
        </authorList>
    </citation>
    <scope>NUCLEOTIDE SEQUENCE</scope>
    <source>
        <strain evidence="4">PSN324</strain>
    </source>
</reference>
<reference evidence="4" key="1">
    <citation type="journal article" date="2023" name="Mol. Phylogenet. Evol.">
        <title>Genome-scale phylogeny and comparative genomics of the fungal order Sordariales.</title>
        <authorList>
            <person name="Hensen N."/>
            <person name="Bonometti L."/>
            <person name="Westerberg I."/>
            <person name="Brannstrom I.O."/>
            <person name="Guillou S."/>
            <person name="Cros-Aarteil S."/>
            <person name="Calhoun S."/>
            <person name="Haridas S."/>
            <person name="Kuo A."/>
            <person name="Mondo S."/>
            <person name="Pangilinan J."/>
            <person name="Riley R."/>
            <person name="LaButti K."/>
            <person name="Andreopoulos B."/>
            <person name="Lipzen A."/>
            <person name="Chen C."/>
            <person name="Yan M."/>
            <person name="Daum C."/>
            <person name="Ng V."/>
            <person name="Clum A."/>
            <person name="Steindorff A."/>
            <person name="Ohm R.A."/>
            <person name="Martin F."/>
            <person name="Silar P."/>
            <person name="Natvig D.O."/>
            <person name="Lalanne C."/>
            <person name="Gautier V."/>
            <person name="Ament-Velasquez S.L."/>
            <person name="Kruys A."/>
            <person name="Hutchinson M.I."/>
            <person name="Powell A.J."/>
            <person name="Barry K."/>
            <person name="Miller A.N."/>
            <person name="Grigoriev I.V."/>
            <person name="Debuchy R."/>
            <person name="Gladieux P."/>
            <person name="Hiltunen Thoren M."/>
            <person name="Johannesson H."/>
        </authorList>
    </citation>
    <scope>NUCLEOTIDE SEQUENCE</scope>
    <source>
        <strain evidence="4">PSN324</strain>
    </source>
</reference>
<feature type="compositionally biased region" description="Polar residues" evidence="2">
    <location>
        <begin position="50"/>
        <end position="71"/>
    </location>
</feature>
<dbReference type="PROSITE" id="PS00463">
    <property type="entry name" value="ZN2_CY6_FUNGAL_1"/>
    <property type="match status" value="1"/>
</dbReference>
<dbReference type="PROSITE" id="PS50048">
    <property type="entry name" value="ZN2_CY6_FUNGAL_2"/>
    <property type="match status" value="1"/>
</dbReference>
<dbReference type="SMART" id="SM00066">
    <property type="entry name" value="GAL4"/>
    <property type="match status" value="1"/>
</dbReference>
<sequence length="439" mass="49053">MARLRLGYTKSRTGCLRCKQRRVKCDEQKPCKACVRHGVECSLVSGHSPINSSVSTPQVTHSPLPLSTSRRAVSERPGEPSRDEALPAAASSNNSSLTLADSPRQPSSDPFPYFAKFVTGRPDSQTADWVSDMELLHQWSTSTYLSVVHRHATASILRLWQVEVPQMAFQHTFLLHQILAISAYHLAYLRPENSQQFSLRASQHQNVAIRAMRDELGNVTPENCHALFAASGFLFTTVLAAFHLQNSTTTPGVDDLIDVLLLIKGIGGLLDTSNELLRAGPLKELFVTDDTPDKHNLMLDRVAMQLDMFLSCMRKSGSDVEGFDKKTRAIIEKNIHCLMETIREAVANSMDPEYRIVTSFPIMMTEECVPLLRQKNQLALVLLSYYCVILHASELKYWFIKGWSGGVVKDISMVLEPPWNEHSAWSMGWITAATNEAPE</sequence>
<evidence type="ECO:0000256" key="1">
    <source>
        <dbReference type="ARBA" id="ARBA00023242"/>
    </source>
</evidence>
<dbReference type="CDD" id="cd00067">
    <property type="entry name" value="GAL4"/>
    <property type="match status" value="1"/>
</dbReference>
<dbReference type="PANTHER" id="PTHR47784">
    <property type="entry name" value="STEROL UPTAKE CONTROL PROTEIN 2"/>
    <property type="match status" value="1"/>
</dbReference>
<proteinExistence type="predicted"/>
<dbReference type="InterPro" id="IPR021858">
    <property type="entry name" value="Fun_TF"/>
</dbReference>
<keyword evidence="1" id="KW-0539">Nucleus</keyword>
<dbReference type="AlphaFoldDB" id="A0AAV9HZH4"/>
<dbReference type="InterPro" id="IPR001138">
    <property type="entry name" value="Zn2Cys6_DnaBD"/>
</dbReference>
<evidence type="ECO:0000313" key="5">
    <source>
        <dbReference type="Proteomes" id="UP001321749"/>
    </source>
</evidence>
<dbReference type="GO" id="GO:0008270">
    <property type="term" value="F:zinc ion binding"/>
    <property type="evidence" value="ECO:0007669"/>
    <property type="project" value="InterPro"/>
</dbReference>
<dbReference type="Pfam" id="PF00172">
    <property type="entry name" value="Zn_clus"/>
    <property type="match status" value="1"/>
</dbReference>
<feature type="compositionally biased region" description="Low complexity" evidence="2">
    <location>
        <begin position="86"/>
        <end position="102"/>
    </location>
</feature>
<dbReference type="PANTHER" id="PTHR47784:SF5">
    <property type="entry name" value="STEROL UPTAKE CONTROL PROTEIN 2"/>
    <property type="match status" value="1"/>
</dbReference>
<dbReference type="Pfam" id="PF11951">
    <property type="entry name" value="Fungal_trans_2"/>
    <property type="match status" value="1"/>
</dbReference>
<evidence type="ECO:0000313" key="4">
    <source>
        <dbReference type="EMBL" id="KAK4464953.1"/>
    </source>
</evidence>
<dbReference type="Gene3D" id="4.10.240.10">
    <property type="entry name" value="Zn(2)-C6 fungal-type DNA-binding domain"/>
    <property type="match status" value="1"/>
</dbReference>
<dbReference type="SUPFAM" id="SSF57701">
    <property type="entry name" value="Zn2/Cys6 DNA-binding domain"/>
    <property type="match status" value="1"/>
</dbReference>
<dbReference type="GO" id="GO:0001228">
    <property type="term" value="F:DNA-binding transcription activator activity, RNA polymerase II-specific"/>
    <property type="evidence" value="ECO:0007669"/>
    <property type="project" value="TreeGrafter"/>
</dbReference>
<feature type="region of interest" description="Disordered" evidence="2">
    <location>
        <begin position="50"/>
        <end position="107"/>
    </location>
</feature>
<dbReference type="InterPro" id="IPR036864">
    <property type="entry name" value="Zn2-C6_fun-type_DNA-bd_sf"/>
</dbReference>
<evidence type="ECO:0000259" key="3">
    <source>
        <dbReference type="PROSITE" id="PS50048"/>
    </source>
</evidence>
<dbReference type="InterPro" id="IPR053157">
    <property type="entry name" value="Sterol_Uptake_Regulator"/>
</dbReference>
<dbReference type="EMBL" id="MU864943">
    <property type="protein sequence ID" value="KAK4464953.1"/>
    <property type="molecule type" value="Genomic_DNA"/>
</dbReference>
<protein>
    <submittedName>
        <fullName evidence="4">Sterol uptake control protein 2</fullName>
    </submittedName>
</protein>
<organism evidence="4 5">
    <name type="scientific">Cladorrhinum samala</name>
    <dbReference type="NCBI Taxonomy" id="585594"/>
    <lineage>
        <taxon>Eukaryota</taxon>
        <taxon>Fungi</taxon>
        <taxon>Dikarya</taxon>
        <taxon>Ascomycota</taxon>
        <taxon>Pezizomycotina</taxon>
        <taxon>Sordariomycetes</taxon>
        <taxon>Sordariomycetidae</taxon>
        <taxon>Sordariales</taxon>
        <taxon>Podosporaceae</taxon>
        <taxon>Cladorrhinum</taxon>
    </lineage>
</organism>
<name>A0AAV9HZH4_9PEZI</name>